<evidence type="ECO:0000313" key="2">
    <source>
        <dbReference type="Proteomes" id="UP000299102"/>
    </source>
</evidence>
<sequence>MPARTGPLLLEQRRLAGGRDWWRIASLIEPVHPLPVMECLSAAGYAMRAYAVSKLLSISIYLVNIMRTSLFAGGPNPTEQFRLFAYSIFVEDGRFRSPCGASRTLPLAPAAFSRLPHVRKSRAHSRVASSIGLLSRPWKRKCLLLMNVVISNDHARDRQLKMFFETRKWETGTAPNGSKAIRVLQPYERRAPCPSPLQLVDMSYRDVESMLTDKFKEGRPKSVVVPQNIDTVRELIMQDRHVKYREVKAFLGISQKIELTGHPPHSPDLASKDFYFSIYSPSVKNKLRGQRFWSSEEAVDAFKVHVLDIPQ</sequence>
<dbReference type="OrthoDB" id="10261439at2759"/>
<evidence type="ECO:0008006" key="3">
    <source>
        <dbReference type="Google" id="ProtNLM"/>
    </source>
</evidence>
<dbReference type="Proteomes" id="UP000299102">
    <property type="component" value="Unassembled WGS sequence"/>
</dbReference>
<dbReference type="GO" id="GO:0003676">
    <property type="term" value="F:nucleic acid binding"/>
    <property type="evidence" value="ECO:0007669"/>
    <property type="project" value="InterPro"/>
</dbReference>
<accession>A0A4C1UZL0</accession>
<keyword evidence="2" id="KW-1185">Reference proteome</keyword>
<reference evidence="1 2" key="1">
    <citation type="journal article" date="2019" name="Commun. Biol.">
        <title>The bagworm genome reveals a unique fibroin gene that provides high tensile strength.</title>
        <authorList>
            <person name="Kono N."/>
            <person name="Nakamura H."/>
            <person name="Ohtoshi R."/>
            <person name="Tomita M."/>
            <person name="Numata K."/>
            <person name="Arakawa K."/>
        </authorList>
    </citation>
    <scope>NUCLEOTIDE SEQUENCE [LARGE SCALE GENOMIC DNA]</scope>
</reference>
<comment type="caution">
    <text evidence="1">The sequence shown here is derived from an EMBL/GenBank/DDBJ whole genome shotgun (WGS) entry which is preliminary data.</text>
</comment>
<proteinExistence type="predicted"/>
<dbReference type="Gene3D" id="3.30.420.10">
    <property type="entry name" value="Ribonuclease H-like superfamily/Ribonuclease H"/>
    <property type="match status" value="1"/>
</dbReference>
<gene>
    <name evidence="1" type="ORF">EVAR_16670_1</name>
</gene>
<name>A0A4C1UZL0_EUMVA</name>
<dbReference type="AlphaFoldDB" id="A0A4C1UZL0"/>
<dbReference type="EMBL" id="BGZK01000252">
    <property type="protein sequence ID" value="GBP31895.1"/>
    <property type="molecule type" value="Genomic_DNA"/>
</dbReference>
<protein>
    <recommendedName>
        <fullName evidence="3">Histone-lysine N-methyltransferase SETMAR</fullName>
    </recommendedName>
</protein>
<organism evidence="1 2">
    <name type="scientific">Eumeta variegata</name>
    <name type="common">Bagworm moth</name>
    <name type="synonym">Eumeta japonica</name>
    <dbReference type="NCBI Taxonomy" id="151549"/>
    <lineage>
        <taxon>Eukaryota</taxon>
        <taxon>Metazoa</taxon>
        <taxon>Ecdysozoa</taxon>
        <taxon>Arthropoda</taxon>
        <taxon>Hexapoda</taxon>
        <taxon>Insecta</taxon>
        <taxon>Pterygota</taxon>
        <taxon>Neoptera</taxon>
        <taxon>Endopterygota</taxon>
        <taxon>Lepidoptera</taxon>
        <taxon>Glossata</taxon>
        <taxon>Ditrysia</taxon>
        <taxon>Tineoidea</taxon>
        <taxon>Psychidae</taxon>
        <taxon>Oiketicinae</taxon>
        <taxon>Eumeta</taxon>
    </lineage>
</organism>
<evidence type="ECO:0000313" key="1">
    <source>
        <dbReference type="EMBL" id="GBP31895.1"/>
    </source>
</evidence>
<dbReference type="InterPro" id="IPR036397">
    <property type="entry name" value="RNaseH_sf"/>
</dbReference>